<dbReference type="Pfam" id="PF18106">
    <property type="entry name" value="Rol_Rep_N"/>
    <property type="match status" value="1"/>
</dbReference>
<comment type="caution">
    <text evidence="1">The sequence shown here is derived from an EMBL/GenBank/DDBJ whole genome shotgun (WGS) entry which is preliminary data.</text>
</comment>
<protein>
    <submittedName>
        <fullName evidence="1">XRE family transcriptional regulator</fullName>
    </submittedName>
</protein>
<dbReference type="SUPFAM" id="SSF47413">
    <property type="entry name" value="lambda repressor-like DNA-binding domains"/>
    <property type="match status" value="1"/>
</dbReference>
<reference evidence="1 2" key="1">
    <citation type="submission" date="2018-08" db="EMBL/GenBank/DDBJ databases">
        <title>A genome reference for cultivated species of the human gut microbiota.</title>
        <authorList>
            <person name="Zou Y."/>
            <person name="Xue W."/>
            <person name="Luo G."/>
        </authorList>
    </citation>
    <scope>NUCLEOTIDE SEQUENCE [LARGE SCALE GENOMIC DNA]</scope>
    <source>
        <strain evidence="1 2">AF18-38</strain>
    </source>
</reference>
<organism evidence="1 2">
    <name type="scientific">Streptococcus anginosus</name>
    <dbReference type="NCBI Taxonomy" id="1328"/>
    <lineage>
        <taxon>Bacteria</taxon>
        <taxon>Bacillati</taxon>
        <taxon>Bacillota</taxon>
        <taxon>Bacilli</taxon>
        <taxon>Lactobacillales</taxon>
        <taxon>Streptococcaceae</taxon>
        <taxon>Streptococcus</taxon>
        <taxon>Streptococcus anginosus group</taxon>
    </lineage>
</organism>
<dbReference type="Pfam" id="PF01381">
    <property type="entry name" value="HTH_3"/>
    <property type="match status" value="1"/>
</dbReference>
<evidence type="ECO:0000313" key="1">
    <source>
        <dbReference type="EMBL" id="RGT59271.1"/>
    </source>
</evidence>
<dbReference type="PROSITE" id="PS50943">
    <property type="entry name" value="HTH_CROC1"/>
    <property type="match status" value="1"/>
</dbReference>
<dbReference type="InterPro" id="IPR040819">
    <property type="entry name" value="Rol_Rep_N"/>
</dbReference>
<name>A0A413KKK8_STRAP</name>
<dbReference type="RefSeq" id="WP_101750436.1">
    <property type="nucleotide sequence ID" value="NZ_JAAJBF010000019.1"/>
</dbReference>
<dbReference type="EMBL" id="QRWZ01000019">
    <property type="protein sequence ID" value="RGT59271.1"/>
    <property type="molecule type" value="Genomic_DNA"/>
</dbReference>
<proteinExistence type="predicted"/>
<gene>
    <name evidence="1" type="ORF">DWX18_09915</name>
</gene>
<dbReference type="Proteomes" id="UP000284046">
    <property type="component" value="Unassembled WGS sequence"/>
</dbReference>
<dbReference type="InterPro" id="IPR001387">
    <property type="entry name" value="Cro/C1-type_HTH"/>
</dbReference>
<dbReference type="AlphaFoldDB" id="A0A413KKK8"/>
<sequence length="413" mass="49134">MNPMYLKDFRKKRKLTQKKFALSAGISLQSLKFYETGRRELTLDKFREIKSKFGCLEYDPSRLRVMVDYVRITLMSIRDLEFFCKKFLHVAFKDFQSYESKLMNYNHLWKRGDIWIFDYFDKFETGNYQITMQLSGKGCRQMELIFENEGITWLDFFRELKIAYGEDMRVTRLDLAIDELYQGYEKETEQFLLSDMITKYYHKELDFNSMRTWNYIGGGSLNFEDEQEIEENRQGISLYFGSRQSEMYFNFYEKRYELAKQENLSVEESLEVFGIWNRYEIRLSHGKAQGVVEEYLLGVDLAEIARALINSKINVYDGLNDYGAYLMDKKWQLLFGGVEPLKLSTQPESYNIERTIRWLMYQVSDSLALVEEYDKLVCEENLRMIINSGELNDRGEKILNSVRSSLSCMQKSS</sequence>
<dbReference type="Gene3D" id="1.10.260.40">
    <property type="entry name" value="lambda repressor-like DNA-binding domains"/>
    <property type="match status" value="1"/>
</dbReference>
<dbReference type="InterPro" id="IPR010982">
    <property type="entry name" value="Lambda_DNA-bd_dom_sf"/>
</dbReference>
<evidence type="ECO:0000313" key="2">
    <source>
        <dbReference type="Proteomes" id="UP000284046"/>
    </source>
</evidence>
<dbReference type="GO" id="GO:0003677">
    <property type="term" value="F:DNA binding"/>
    <property type="evidence" value="ECO:0007669"/>
    <property type="project" value="InterPro"/>
</dbReference>
<dbReference type="SMART" id="SM00530">
    <property type="entry name" value="HTH_XRE"/>
    <property type="match status" value="1"/>
</dbReference>
<accession>A0A413KKK8</accession>
<dbReference type="CDD" id="cd00093">
    <property type="entry name" value="HTH_XRE"/>
    <property type="match status" value="1"/>
</dbReference>
<dbReference type="InterPro" id="IPR003491">
    <property type="entry name" value="REP-like_C"/>
</dbReference>
<dbReference type="Pfam" id="PF02486">
    <property type="entry name" value="Rep_trans"/>
    <property type="match status" value="1"/>
</dbReference>